<name>A0ABM0MXF0_SACKO</name>
<evidence type="ECO:0000313" key="8">
    <source>
        <dbReference type="RefSeq" id="XP_006824690.1"/>
    </source>
</evidence>
<dbReference type="PANTHER" id="PTHR11266">
    <property type="entry name" value="PEROXISOMAL MEMBRANE PROTEIN 2, PXMP2 MPV17"/>
    <property type="match status" value="1"/>
</dbReference>
<dbReference type="InterPro" id="IPR007248">
    <property type="entry name" value="Mpv17_PMP22"/>
</dbReference>
<keyword evidence="5" id="KW-0472">Membrane</keyword>
<evidence type="ECO:0000313" key="9">
    <source>
        <dbReference type="RefSeq" id="XP_006824691.1"/>
    </source>
</evidence>
<comment type="subcellular location">
    <subcellularLocation>
        <location evidence="1">Membrane</location>
        <topology evidence="1">Multi-pass membrane protein</topology>
    </subcellularLocation>
</comment>
<sequence length="205" mass="23014">MNVFIRSPLIRNAVFAGTIYGASEFTQQTLRGDDKYDYGHIGRVALTGLLFYGPLCHYFYRALDNAWKGTTTRVIMKKLVLDQTIAGPVSVGGFYIVLDVLEGKKDIFAEAKVKTLPSWGACLLFWPPVQIINFKYVAPKHRVVYVSILTYIWANFLCFMKSKRESTQIVPHTSAALMESAAVVKMSPEIKKRLANPIAKLESAE</sequence>
<dbReference type="RefSeq" id="XP_006824690.1">
    <property type="nucleotide sequence ID" value="XM_006824627.1"/>
</dbReference>
<reference evidence="8 9" key="1">
    <citation type="submission" date="2025-05" db="UniProtKB">
        <authorList>
            <consortium name="RefSeq"/>
        </authorList>
    </citation>
    <scope>IDENTIFICATION</scope>
    <source>
        <tissue evidence="8 9">Testes</tissue>
    </source>
</reference>
<keyword evidence="4" id="KW-1133">Transmembrane helix</keyword>
<dbReference type="RefSeq" id="XP_006824691.1">
    <property type="nucleotide sequence ID" value="XM_006824628.1"/>
</dbReference>
<evidence type="ECO:0000256" key="4">
    <source>
        <dbReference type="ARBA" id="ARBA00022989"/>
    </source>
</evidence>
<keyword evidence="7" id="KW-1185">Reference proteome</keyword>
<organism evidence="7 9">
    <name type="scientific">Saccoglossus kowalevskii</name>
    <name type="common">Acorn worm</name>
    <dbReference type="NCBI Taxonomy" id="10224"/>
    <lineage>
        <taxon>Eukaryota</taxon>
        <taxon>Metazoa</taxon>
        <taxon>Hemichordata</taxon>
        <taxon>Enteropneusta</taxon>
        <taxon>Harrimaniidae</taxon>
        <taxon>Saccoglossus</taxon>
    </lineage>
</organism>
<evidence type="ECO:0000256" key="2">
    <source>
        <dbReference type="ARBA" id="ARBA00006824"/>
    </source>
</evidence>
<evidence type="ECO:0000313" key="7">
    <source>
        <dbReference type="Proteomes" id="UP000694865"/>
    </source>
</evidence>
<protein>
    <submittedName>
        <fullName evidence="8">Mpv17-like protein-like isoform X1</fullName>
    </submittedName>
    <submittedName>
        <fullName evidence="9">Mpv17-like protein-like isoform X2</fullName>
    </submittedName>
</protein>
<accession>A0ABM0MXF0</accession>
<dbReference type="PANTHER" id="PTHR11266:SF85">
    <property type="entry name" value="MPV17-LIKE PROTEIN"/>
    <property type="match status" value="1"/>
</dbReference>
<dbReference type="Pfam" id="PF04117">
    <property type="entry name" value="Mpv17_PMP22"/>
    <property type="match status" value="1"/>
</dbReference>
<evidence type="ECO:0000256" key="1">
    <source>
        <dbReference type="ARBA" id="ARBA00004141"/>
    </source>
</evidence>
<dbReference type="Proteomes" id="UP000694865">
    <property type="component" value="Unplaced"/>
</dbReference>
<comment type="similarity">
    <text evidence="2 6">Belongs to the peroxisomal membrane protein PXMP2/4 family.</text>
</comment>
<evidence type="ECO:0000256" key="6">
    <source>
        <dbReference type="RuleBase" id="RU363053"/>
    </source>
</evidence>
<dbReference type="GeneID" id="102805712"/>
<proteinExistence type="inferred from homology"/>
<evidence type="ECO:0000256" key="5">
    <source>
        <dbReference type="ARBA" id="ARBA00023136"/>
    </source>
</evidence>
<evidence type="ECO:0000256" key="3">
    <source>
        <dbReference type="ARBA" id="ARBA00022692"/>
    </source>
</evidence>
<keyword evidence="3" id="KW-0812">Transmembrane</keyword>
<gene>
    <name evidence="8 9" type="primary">LOC102805712</name>
</gene>